<evidence type="ECO:0000256" key="6">
    <source>
        <dbReference type="SAM" id="Phobius"/>
    </source>
</evidence>
<evidence type="ECO:0000313" key="7">
    <source>
        <dbReference type="EMBL" id="CAA7271565.1"/>
    </source>
</evidence>
<feature type="region of interest" description="Disordered" evidence="5">
    <location>
        <begin position="405"/>
        <end position="431"/>
    </location>
</feature>
<proteinExistence type="predicted"/>
<reference evidence="7 8" key="1">
    <citation type="submission" date="2020-01" db="EMBL/GenBank/DDBJ databases">
        <authorList>
            <person name="Gupta K D."/>
        </authorList>
    </citation>
    <scope>NUCLEOTIDE SEQUENCE [LARGE SCALE GENOMIC DNA]</scope>
</reference>
<dbReference type="InterPro" id="IPR051694">
    <property type="entry name" value="Immunoregulatory_rcpt-like"/>
</dbReference>
<dbReference type="Proteomes" id="UP000467700">
    <property type="component" value="Unassembled WGS sequence"/>
</dbReference>
<dbReference type="GO" id="GO:0016020">
    <property type="term" value="C:membrane"/>
    <property type="evidence" value="ECO:0007669"/>
    <property type="project" value="UniProtKB-SubCell"/>
</dbReference>
<feature type="compositionally biased region" description="Low complexity" evidence="5">
    <location>
        <begin position="335"/>
        <end position="354"/>
    </location>
</feature>
<organism evidence="7 8">
    <name type="scientific">Cyclocybe aegerita</name>
    <name type="common">Black poplar mushroom</name>
    <name type="synonym">Agrocybe aegerita</name>
    <dbReference type="NCBI Taxonomy" id="1973307"/>
    <lineage>
        <taxon>Eukaryota</taxon>
        <taxon>Fungi</taxon>
        <taxon>Dikarya</taxon>
        <taxon>Basidiomycota</taxon>
        <taxon>Agaricomycotina</taxon>
        <taxon>Agaricomycetes</taxon>
        <taxon>Agaricomycetidae</taxon>
        <taxon>Agaricales</taxon>
        <taxon>Agaricineae</taxon>
        <taxon>Bolbitiaceae</taxon>
        <taxon>Cyclocybe</taxon>
    </lineage>
</organism>
<evidence type="ECO:0000256" key="4">
    <source>
        <dbReference type="ARBA" id="ARBA00023136"/>
    </source>
</evidence>
<protein>
    <submittedName>
        <fullName evidence="7">Uncharacterized protein</fullName>
    </submittedName>
</protein>
<feature type="region of interest" description="Disordered" evidence="5">
    <location>
        <begin position="243"/>
        <end position="272"/>
    </location>
</feature>
<evidence type="ECO:0000256" key="5">
    <source>
        <dbReference type="SAM" id="MobiDB-lite"/>
    </source>
</evidence>
<dbReference type="PANTHER" id="PTHR15549">
    <property type="entry name" value="PAIRED IMMUNOGLOBULIN-LIKE TYPE 2 RECEPTOR"/>
    <property type="match status" value="1"/>
</dbReference>
<evidence type="ECO:0000256" key="1">
    <source>
        <dbReference type="ARBA" id="ARBA00004167"/>
    </source>
</evidence>
<feature type="transmembrane region" description="Helical" evidence="6">
    <location>
        <begin position="283"/>
        <end position="306"/>
    </location>
</feature>
<evidence type="ECO:0000256" key="3">
    <source>
        <dbReference type="ARBA" id="ARBA00022989"/>
    </source>
</evidence>
<evidence type="ECO:0000256" key="2">
    <source>
        <dbReference type="ARBA" id="ARBA00022692"/>
    </source>
</evidence>
<dbReference type="Gene3D" id="1.20.5.510">
    <property type="entry name" value="Single helix bin"/>
    <property type="match status" value="1"/>
</dbReference>
<dbReference type="GO" id="GO:0071944">
    <property type="term" value="C:cell periphery"/>
    <property type="evidence" value="ECO:0007669"/>
    <property type="project" value="UniProtKB-ARBA"/>
</dbReference>
<dbReference type="PANTHER" id="PTHR15549:SF27">
    <property type="entry name" value="CHITIN-BINDING TYPE-1 DOMAIN-CONTAINING PROTEIN"/>
    <property type="match status" value="1"/>
</dbReference>
<comment type="subcellular location">
    <subcellularLocation>
        <location evidence="1">Membrane</location>
        <topology evidence="1">Single-pass membrane protein</topology>
    </subcellularLocation>
</comment>
<dbReference type="AlphaFoldDB" id="A0A8S0W1D3"/>
<gene>
    <name evidence="7" type="ORF">AAE3_LOCUS13855</name>
</gene>
<sequence>MCILQITRTTVNCLWRYPNLENNPDKSGIRNLSLLSGVHRRLSVYMTSAIYVVQVGRADSAGQEHRDGCHCPQTAQNVRAILCRPIRTPLALLPSPTMLSAAALVVLGLLPYVASQSNVTAPTCQPGFDWAFSSTGQSPCEIAAELGGVCVGGQFRLQPLDPGFVYLGPPQDNANSCRCSSVYYSLLSACALCQDRSFIRWSAYNGNCTTVYLQVYQQAIPVGVKVPNYAYLDVSEGDTFNATAAQADNGPESTRLPSATGTSPAVNTNVGASSGGGSSNAGAIAGGVVGGVVGLAIIAGLIFWFLRRRKASKDQLPSAPPSTFDPGMGQVQTAYTGTTFPSTYPTTPAPTGSPGKIYDPNDPSTFPTAEYPASFNPYTTPSPELNQQHQASFNGQNVQQHNMQHNYTGNSSQAGLQMPAARPHYTGAPEL</sequence>
<keyword evidence="3 6" id="KW-1133">Transmembrane helix</keyword>
<keyword evidence="2 6" id="KW-0812">Transmembrane</keyword>
<feature type="region of interest" description="Disordered" evidence="5">
    <location>
        <begin position="314"/>
        <end position="356"/>
    </location>
</feature>
<comment type="caution">
    <text evidence="7">The sequence shown here is derived from an EMBL/GenBank/DDBJ whole genome shotgun (WGS) entry which is preliminary data.</text>
</comment>
<evidence type="ECO:0000313" key="8">
    <source>
        <dbReference type="Proteomes" id="UP000467700"/>
    </source>
</evidence>
<dbReference type="EMBL" id="CACVBS010000112">
    <property type="protein sequence ID" value="CAA7271565.1"/>
    <property type="molecule type" value="Genomic_DNA"/>
</dbReference>
<accession>A0A8S0W1D3</accession>
<feature type="compositionally biased region" description="Polar residues" evidence="5">
    <location>
        <begin position="243"/>
        <end position="268"/>
    </location>
</feature>
<name>A0A8S0W1D3_CYCAE</name>
<feature type="compositionally biased region" description="Polar residues" evidence="5">
    <location>
        <begin position="405"/>
        <end position="415"/>
    </location>
</feature>
<keyword evidence="8" id="KW-1185">Reference proteome</keyword>
<keyword evidence="4 6" id="KW-0472">Membrane</keyword>
<dbReference type="OrthoDB" id="2576311at2759"/>